<reference evidence="28" key="2">
    <citation type="submission" date="2019-10" db="EMBL/GenBank/DDBJ databases">
        <authorList>
            <consortium name="NCBI Genome Project"/>
        </authorList>
    </citation>
    <scope>NUCLEOTIDE SEQUENCE</scope>
    <source>
        <strain evidence="28">NI907</strain>
    </source>
</reference>
<evidence type="ECO:0000256" key="15">
    <source>
        <dbReference type="ARBA" id="ARBA00022884"/>
    </source>
</evidence>
<dbReference type="InterPro" id="IPR005135">
    <property type="entry name" value="Endo/exonuclease/phosphatase"/>
</dbReference>
<evidence type="ECO:0000256" key="14">
    <source>
        <dbReference type="ARBA" id="ARBA00022842"/>
    </source>
</evidence>
<evidence type="ECO:0000256" key="22">
    <source>
        <dbReference type="ARBA" id="ARBA00033317"/>
    </source>
</evidence>
<protein>
    <recommendedName>
        <fullName evidence="19">CCR4-Not complex 3'-5'-exoribonuclease subunit Ccr4</fullName>
        <ecNumber evidence="6">3.1.13.4</ecNumber>
    </recommendedName>
    <alternativeName>
        <fullName evidence="20">Carbon catabolite repressor protein 4</fullName>
    </alternativeName>
    <alternativeName>
        <fullName evidence="21">Cytoplasmic deadenylase</fullName>
    </alternativeName>
    <alternativeName>
        <fullName evidence="22">Glucose-repressible alcohol dehydrogenase transcriptional effector</fullName>
    </alternativeName>
</protein>
<keyword evidence="11" id="KW-0677">Repeat</keyword>
<dbReference type="Proteomes" id="UP000515153">
    <property type="component" value="Chromosome I"/>
</dbReference>
<feature type="compositionally biased region" description="Basic and acidic residues" evidence="25">
    <location>
        <begin position="1155"/>
        <end position="1167"/>
    </location>
</feature>
<dbReference type="FunFam" id="3.60.10.10:FF:000037">
    <property type="entry name" value="Glucose-repressible alcohol dehydrogenase transcriptional effector"/>
    <property type="match status" value="1"/>
</dbReference>
<evidence type="ECO:0000259" key="26">
    <source>
        <dbReference type="Pfam" id="PF03372"/>
    </source>
</evidence>
<evidence type="ECO:0000256" key="21">
    <source>
        <dbReference type="ARBA" id="ARBA00031469"/>
    </source>
</evidence>
<gene>
    <name evidence="28" type="ORF">PgNI_06494</name>
</gene>
<evidence type="ECO:0000256" key="16">
    <source>
        <dbReference type="ARBA" id="ARBA00023015"/>
    </source>
</evidence>
<dbReference type="GO" id="GO:0005737">
    <property type="term" value="C:cytoplasm"/>
    <property type="evidence" value="ECO:0007669"/>
    <property type="project" value="UniProtKB-SubCell"/>
</dbReference>
<keyword evidence="9" id="KW-0540">Nuclease</keyword>
<reference evidence="27 28" key="1">
    <citation type="journal article" date="2019" name="Mol. Biol. Evol.">
        <title>Blast fungal genomes show frequent chromosomal changes, gene gains and losses, and effector gene turnover.</title>
        <authorList>
            <person name="Gomez Luciano L.B."/>
            <person name="Jason Tsai I."/>
            <person name="Chuma I."/>
            <person name="Tosa Y."/>
            <person name="Chen Y.H."/>
            <person name="Li J.Y."/>
            <person name="Li M.Y."/>
            <person name="Jade Lu M.Y."/>
            <person name="Nakayashiki H."/>
            <person name="Li W.H."/>
        </authorList>
    </citation>
    <scope>NUCLEOTIDE SEQUENCE [LARGE SCALE GENOMIC DNA]</scope>
    <source>
        <strain evidence="27 28">NI907</strain>
    </source>
</reference>
<evidence type="ECO:0000256" key="1">
    <source>
        <dbReference type="ARBA" id="ARBA00001663"/>
    </source>
</evidence>
<evidence type="ECO:0000313" key="27">
    <source>
        <dbReference type="Proteomes" id="UP000515153"/>
    </source>
</evidence>
<name>A0A6P8B5H6_PYRGI</name>
<dbReference type="PROSITE" id="PS50088">
    <property type="entry name" value="ANK_REPEAT"/>
    <property type="match status" value="2"/>
</dbReference>
<keyword evidence="16" id="KW-0805">Transcription regulation</keyword>
<evidence type="ECO:0000313" key="28">
    <source>
        <dbReference type="RefSeq" id="XP_030982418.1"/>
    </source>
</evidence>
<evidence type="ECO:0000256" key="24">
    <source>
        <dbReference type="PROSITE-ProRule" id="PRU00023"/>
    </source>
</evidence>
<dbReference type="GO" id="GO:0004535">
    <property type="term" value="F:poly(A)-specific ribonuclease activity"/>
    <property type="evidence" value="ECO:0007669"/>
    <property type="project" value="UniProtKB-EC"/>
</dbReference>
<evidence type="ECO:0000256" key="25">
    <source>
        <dbReference type="SAM" id="MobiDB-lite"/>
    </source>
</evidence>
<keyword evidence="12" id="KW-0378">Hydrolase</keyword>
<accession>A0A6P8B5H6</accession>
<dbReference type="Gene3D" id="3.60.10.10">
    <property type="entry name" value="Endonuclease/exonuclease/phosphatase"/>
    <property type="match status" value="1"/>
</dbReference>
<evidence type="ECO:0000256" key="9">
    <source>
        <dbReference type="ARBA" id="ARBA00022722"/>
    </source>
</evidence>
<keyword evidence="15" id="KW-0694">RNA-binding</keyword>
<evidence type="ECO:0000256" key="3">
    <source>
        <dbReference type="ARBA" id="ARBA00004123"/>
    </source>
</evidence>
<dbReference type="InterPro" id="IPR001611">
    <property type="entry name" value="Leu-rich_rpt"/>
</dbReference>
<dbReference type="FunFam" id="3.80.10.10:FF:000447">
    <property type="entry name" value="Glucose-repressible alcohol dehydrogenase transcriptional effector"/>
    <property type="match status" value="1"/>
</dbReference>
<dbReference type="GO" id="GO:0003723">
    <property type="term" value="F:RNA binding"/>
    <property type="evidence" value="ECO:0007669"/>
    <property type="project" value="UniProtKB-KW"/>
</dbReference>
<evidence type="ECO:0000256" key="20">
    <source>
        <dbReference type="ARBA" id="ARBA00030493"/>
    </source>
</evidence>
<organism evidence="27 28">
    <name type="scientific">Pyricularia grisea</name>
    <name type="common">Crabgrass-specific blast fungus</name>
    <name type="synonym">Magnaporthe grisea</name>
    <dbReference type="NCBI Taxonomy" id="148305"/>
    <lineage>
        <taxon>Eukaryota</taxon>
        <taxon>Fungi</taxon>
        <taxon>Dikarya</taxon>
        <taxon>Ascomycota</taxon>
        <taxon>Pezizomycotina</taxon>
        <taxon>Sordariomycetes</taxon>
        <taxon>Sordariomycetidae</taxon>
        <taxon>Magnaporthales</taxon>
        <taxon>Pyriculariaceae</taxon>
        <taxon>Pyricularia</taxon>
    </lineage>
</organism>
<feature type="domain" description="Endonuclease/exonuclease/phosphatase" evidence="26">
    <location>
        <begin position="1326"/>
        <end position="1653"/>
    </location>
</feature>
<comment type="catalytic activity">
    <reaction evidence="1">
        <text>Exonucleolytic cleavage of poly(A) to 5'-AMP.</text>
        <dbReference type="EC" id="3.1.13.4"/>
    </reaction>
</comment>
<dbReference type="PANTHER" id="PTHR12121:SF100">
    <property type="entry name" value="POLY(A)-SPECIFIC RIBONUCLEASE"/>
    <property type="match status" value="1"/>
</dbReference>
<evidence type="ECO:0000256" key="13">
    <source>
        <dbReference type="ARBA" id="ARBA00022839"/>
    </source>
</evidence>
<feature type="compositionally biased region" description="Low complexity" evidence="25">
    <location>
        <begin position="1030"/>
        <end position="1049"/>
    </location>
</feature>
<comment type="function">
    <text evidence="23">Acts as a catalytic component of the CCR4-NOT core complex, which in the nucleus seems to be a general transcription factor, and in the cytoplasm the major mRNA deadenylase involved in mRNA turnover. Ccr4 has 3'-5' RNase activity with a strong preference for polyadenylated substrates and also low exonuclease activity towards single-stranded DNA.</text>
</comment>
<keyword evidence="18" id="KW-0539">Nucleus</keyword>
<dbReference type="SMART" id="SM00248">
    <property type="entry name" value="ANK"/>
    <property type="match status" value="7"/>
</dbReference>
<feature type="compositionally biased region" description="Polar residues" evidence="25">
    <location>
        <begin position="986"/>
        <end position="1019"/>
    </location>
</feature>
<dbReference type="Pfam" id="PF12796">
    <property type="entry name" value="Ank_2"/>
    <property type="match status" value="2"/>
</dbReference>
<comment type="cofactor">
    <cofactor evidence="2">
        <name>Mg(2+)</name>
        <dbReference type="ChEBI" id="CHEBI:18420"/>
    </cofactor>
</comment>
<dbReference type="InterPro" id="IPR036770">
    <property type="entry name" value="Ankyrin_rpt-contain_sf"/>
</dbReference>
<evidence type="ECO:0000256" key="18">
    <source>
        <dbReference type="ARBA" id="ARBA00023242"/>
    </source>
</evidence>
<evidence type="ECO:0000256" key="7">
    <source>
        <dbReference type="ARBA" id="ARBA00022490"/>
    </source>
</evidence>
<sequence length="1700" mass="189276">MDPMSIAAGMVKTTATCTTLLQAIGRYIVETKTASVAVCEFHGMIRTLDYSIVEISKLLHQRGPEVLPFERKHHEHIQSIVNSCACTLERLETKLDDGQWRQGETDDFSTARIDFDLALGSKMIRQLTSLIKSYNIVLQLSLITLSLTVTWAAEGSQGEIKEMIRQLADSIPQLHPKRPSVQPNSPFLIDMNDGVTDFNMSMPREIRAWRLSAEKVAAAVSLYDPDQMSQFDFDSAICEYSNDCIWEAIPSDSGVDLVFDQEHESNSSVKASESRYGNDDYVCPHLLQSQFEKARKTVTHLVSCGLFIEASRFQRKCIDYKMSLANLDELPTPRAELADMQEDLAEILLKTGTRDGEAGAIDTLEKLLADKDSEPTETLDHHRRCRLYHRLGSIYMLSSPSEHDQAERLKLARGFLMRAFNGRREMEPMPRDLVLESGDLLVRVMHLDRDFESARSYMEWMRRELRPDLSNPGSYKQQRKRLRSQAQSSVGAVAEVRADEADSEELVNAYMWSQSKGFDIGAGNFDFATCSASRGTSPLHMAVFEEKLGIIKPMLAYASSLEHRDSNHLTPLLLACRTRNYKVVDILLQNEACFIDAGGSVVSDCCGKSALHLCQVKKGGVRVAKLLVRYAQRLVCPLPLKELATTVGSRADVQLLQAVDHAGKSALFTAVENGNEEMVQFLLEAGACPNLLDNLGKTALYVACERGDERVVRQLLSPKNGSADPNAPGPGLCTPLMAALEHGPSIAVKMALARMLLEAGADPNRADGDGRTALMVAKQSSFSSQLVRLMQDAAAMVSRVEPSLHPKSNSCGEKVSKDRLAWTSSMSLAKLEKLNSVASQAHCIKSLEHQPFISMSAAWKSPHPEPNLARVCKAGQANWTDWANHPIRGSIAEQSTAQHSTSLARQAFCSDRNPQPKSYPKLHARTPKSQQLDALRQMAGGPRYQQQSTGPIFYQQNAPNSTIQNAHLLQSLLNQFVASLPPSPTRSPNRNGSPSQTPQGMYNHNQQQGHNPRLNNNQPGRGMPMHYNFQQQSALQHQSHAQHHPSLQQEHSGQSNNSGAIGHHSNYSSGILATASPFSANLPNGHNSVTRGGQAQPITEHWAEQLRLHELSKRAHATMHDEGQPHYYARTKASDNRVAPSAAGADGTSAEGETEDRRRPVPAKPQEKQLWKNLDLSGQQIRSLSMSLFKYKFLQELYICSNRLDTLTPAIGELRQLRILDASHNMLKDLPPEIGMCTSLKQLLLFNNQIHTLPHEVGSLHHLEQLGIEGNPLDPEIMSVIKEKGTAVLIKDLLEKQPVPMPPLPRKPITIQEDVSSALERIKVFSWNILCERYATENMYGYTPSGALQWEYRRRKIYQEIEERDADFLCLQEVTTEAFREDFSPELAKLDYKGIHFPRTKAKLMSDRQSLQVDGCAIFYKNSKFILLDKQVIEPQSIAINRADMKSQTDIFNRVMPKDNIAVLGFFESRRTGARMIVANAHLAWEGTLADVKIVQTAIIMEQITKYAAKYTNWPACADKKMIRLPSSDEGEIKDEVLVEPAPSQEYRNNTDIPLFVCGDYNSTSDSGVVELLSKGRLAPDHPELAGHEYGIFTRDGIEHPFSLRSAYVHLANTPDDLPFTNYVPDFANVIDYIWYSSNNLEVVELLGPPDLQHLKRVPGFPNYHFPADHIQIMAEFVIKARKDKKSGGGGGGGQGSSGA</sequence>
<dbReference type="Pfam" id="PF03372">
    <property type="entry name" value="Exo_endo_phos"/>
    <property type="match status" value="1"/>
</dbReference>
<proteinExistence type="inferred from homology"/>
<dbReference type="Gene3D" id="1.25.40.20">
    <property type="entry name" value="Ankyrin repeat-containing domain"/>
    <property type="match status" value="2"/>
</dbReference>
<feature type="repeat" description="ANK" evidence="24">
    <location>
        <begin position="662"/>
        <end position="694"/>
    </location>
</feature>
<dbReference type="PROSITE" id="PS51450">
    <property type="entry name" value="LRR"/>
    <property type="match status" value="1"/>
</dbReference>
<evidence type="ECO:0000256" key="12">
    <source>
        <dbReference type="ARBA" id="ARBA00022801"/>
    </source>
</evidence>
<comment type="similarity">
    <text evidence="5">Belongs to the CCR4/nocturin family.</text>
</comment>
<dbReference type="SUPFAM" id="SSF48403">
    <property type="entry name" value="Ankyrin repeat"/>
    <property type="match status" value="1"/>
</dbReference>
<evidence type="ECO:0000256" key="2">
    <source>
        <dbReference type="ARBA" id="ARBA00001946"/>
    </source>
</evidence>
<dbReference type="EC" id="3.1.13.4" evidence="6"/>
<evidence type="ECO:0000256" key="4">
    <source>
        <dbReference type="ARBA" id="ARBA00004496"/>
    </source>
</evidence>
<keyword evidence="27" id="KW-1185">Reference proteome</keyword>
<dbReference type="SMART" id="SM00369">
    <property type="entry name" value="LRR_TYP"/>
    <property type="match status" value="2"/>
</dbReference>
<dbReference type="PANTHER" id="PTHR12121">
    <property type="entry name" value="CARBON CATABOLITE REPRESSOR PROTEIN 4"/>
    <property type="match status" value="1"/>
</dbReference>
<dbReference type="InterPro" id="IPR050410">
    <property type="entry name" value="CCR4/nocturin_mRNA_transcr"/>
</dbReference>
<feature type="repeat" description="ANK" evidence="24">
    <location>
        <begin position="534"/>
        <end position="566"/>
    </location>
</feature>
<feature type="region of interest" description="Disordered" evidence="25">
    <location>
        <begin position="910"/>
        <end position="929"/>
    </location>
</feature>
<dbReference type="GeneID" id="41961427"/>
<evidence type="ECO:0000256" key="11">
    <source>
        <dbReference type="ARBA" id="ARBA00022737"/>
    </source>
</evidence>
<dbReference type="CDD" id="cd09097">
    <property type="entry name" value="Deadenylase_CCR4"/>
    <property type="match status" value="1"/>
</dbReference>
<dbReference type="InterPro" id="IPR002110">
    <property type="entry name" value="Ankyrin_rpt"/>
</dbReference>
<keyword evidence="7" id="KW-0963">Cytoplasm</keyword>
<reference evidence="28" key="3">
    <citation type="submission" date="2025-08" db="UniProtKB">
        <authorList>
            <consortium name="RefSeq"/>
        </authorList>
    </citation>
    <scope>IDENTIFICATION</scope>
    <source>
        <strain evidence="28">NI907</strain>
    </source>
</reference>
<evidence type="ECO:0000256" key="5">
    <source>
        <dbReference type="ARBA" id="ARBA00010774"/>
    </source>
</evidence>
<feature type="region of interest" description="Disordered" evidence="25">
    <location>
        <begin position="1135"/>
        <end position="1167"/>
    </location>
</feature>
<evidence type="ECO:0000256" key="10">
    <source>
        <dbReference type="ARBA" id="ARBA00022723"/>
    </source>
</evidence>
<keyword evidence="17" id="KW-0804">Transcription</keyword>
<dbReference type="InterPro" id="IPR032675">
    <property type="entry name" value="LRR_dom_sf"/>
</dbReference>
<dbReference type="SUPFAM" id="SSF56219">
    <property type="entry name" value="DNase I-like"/>
    <property type="match status" value="1"/>
</dbReference>
<feature type="region of interest" description="Disordered" evidence="25">
    <location>
        <begin position="979"/>
        <end position="1068"/>
    </location>
</feature>
<evidence type="ECO:0000256" key="8">
    <source>
        <dbReference type="ARBA" id="ARBA00022614"/>
    </source>
</evidence>
<dbReference type="SUPFAM" id="SSF52075">
    <property type="entry name" value="Outer arm dynein light chain 1"/>
    <property type="match status" value="1"/>
</dbReference>
<dbReference type="Gene3D" id="3.80.10.10">
    <property type="entry name" value="Ribonuclease Inhibitor"/>
    <property type="match status" value="1"/>
</dbReference>
<comment type="subcellular location">
    <subcellularLocation>
        <location evidence="4">Cytoplasm</location>
    </subcellularLocation>
    <subcellularLocation>
        <location evidence="3">Nucleus</location>
    </subcellularLocation>
</comment>
<keyword evidence="14" id="KW-0460">Magnesium</keyword>
<keyword evidence="24" id="KW-0040">ANK repeat</keyword>
<keyword evidence="10" id="KW-0479">Metal-binding</keyword>
<feature type="compositionally biased region" description="Polar residues" evidence="25">
    <location>
        <begin position="1050"/>
        <end position="1068"/>
    </location>
</feature>
<evidence type="ECO:0000256" key="6">
    <source>
        <dbReference type="ARBA" id="ARBA00012161"/>
    </source>
</evidence>
<dbReference type="RefSeq" id="XP_030982418.1">
    <property type="nucleotide sequence ID" value="XM_031126518.1"/>
</dbReference>
<keyword evidence="13" id="KW-0269">Exonuclease</keyword>
<evidence type="ECO:0000256" key="19">
    <source>
        <dbReference type="ARBA" id="ARBA00023475"/>
    </source>
</evidence>
<evidence type="ECO:0000256" key="23">
    <source>
        <dbReference type="ARBA" id="ARBA00045495"/>
    </source>
</evidence>
<dbReference type="GO" id="GO:0005634">
    <property type="term" value="C:nucleus"/>
    <property type="evidence" value="ECO:0007669"/>
    <property type="project" value="UniProtKB-SubCell"/>
</dbReference>
<dbReference type="PROSITE" id="PS50297">
    <property type="entry name" value="ANK_REP_REGION"/>
    <property type="match status" value="1"/>
</dbReference>
<keyword evidence="8" id="KW-0433">Leucine-rich repeat</keyword>
<dbReference type="InterPro" id="IPR003591">
    <property type="entry name" value="Leu-rich_rpt_typical-subtyp"/>
</dbReference>
<evidence type="ECO:0000256" key="17">
    <source>
        <dbReference type="ARBA" id="ARBA00023163"/>
    </source>
</evidence>
<dbReference type="GO" id="GO:0046872">
    <property type="term" value="F:metal ion binding"/>
    <property type="evidence" value="ECO:0007669"/>
    <property type="project" value="UniProtKB-KW"/>
</dbReference>
<dbReference type="KEGG" id="pgri:PgNI_06494"/>
<dbReference type="InterPro" id="IPR036691">
    <property type="entry name" value="Endo/exonu/phosph_ase_sf"/>
</dbReference>